<reference evidence="2" key="2">
    <citation type="submission" date="2016-06" db="EMBL/GenBank/DDBJ databases">
        <title>The genome of a short-lived fish provides insights into sex chromosome evolution and the genetic control of aging.</title>
        <authorList>
            <person name="Reichwald K."/>
            <person name="Felder M."/>
            <person name="Petzold A."/>
            <person name="Koch P."/>
            <person name="Groth M."/>
            <person name="Platzer M."/>
        </authorList>
    </citation>
    <scope>NUCLEOTIDE SEQUENCE</scope>
    <source>
        <tissue evidence="2">Brain</tissue>
    </source>
</reference>
<feature type="non-terminal residue" evidence="2">
    <location>
        <position position="94"/>
    </location>
</feature>
<feature type="chain" id="PRO_5008374283" evidence="1">
    <location>
        <begin position="21"/>
        <end position="94"/>
    </location>
</feature>
<evidence type="ECO:0000313" key="2">
    <source>
        <dbReference type="EMBL" id="SBR44039.1"/>
    </source>
</evidence>
<evidence type="ECO:0000256" key="1">
    <source>
        <dbReference type="SAM" id="SignalP"/>
    </source>
</evidence>
<organism evidence="2">
    <name type="scientific">Nothobranchius pienaari</name>
    <dbReference type="NCBI Taxonomy" id="704102"/>
    <lineage>
        <taxon>Eukaryota</taxon>
        <taxon>Metazoa</taxon>
        <taxon>Chordata</taxon>
        <taxon>Craniata</taxon>
        <taxon>Vertebrata</taxon>
        <taxon>Euteleostomi</taxon>
        <taxon>Actinopterygii</taxon>
        <taxon>Neopterygii</taxon>
        <taxon>Teleostei</taxon>
        <taxon>Neoteleostei</taxon>
        <taxon>Acanthomorphata</taxon>
        <taxon>Ovalentaria</taxon>
        <taxon>Atherinomorphae</taxon>
        <taxon>Cyprinodontiformes</taxon>
        <taxon>Nothobranchiidae</taxon>
        <taxon>Nothobranchius</taxon>
    </lineage>
</organism>
<keyword evidence="1" id="KW-0732">Signal</keyword>
<protein>
    <submittedName>
        <fullName evidence="2">Uncharacterized protein</fullName>
    </submittedName>
</protein>
<feature type="non-terminal residue" evidence="2">
    <location>
        <position position="1"/>
    </location>
</feature>
<gene>
    <name evidence="2" type="primary">Nfu_g_1_022847</name>
</gene>
<accession>A0A1A8LJH2</accession>
<dbReference type="AlphaFoldDB" id="A0A1A8LJH2"/>
<reference evidence="2" key="1">
    <citation type="submission" date="2016-05" db="EMBL/GenBank/DDBJ databases">
        <authorList>
            <person name="Lavstsen T."/>
            <person name="Jespersen J.S."/>
        </authorList>
    </citation>
    <scope>NUCLEOTIDE SEQUENCE</scope>
    <source>
        <tissue evidence="2">Brain</tissue>
    </source>
</reference>
<sequence length="94" mass="10735">PQGCCGWFLLLVLLLLCVFGLFPSHTPSYALLFLCWHSVCIQTTEGFVMGDPLSATPSDTAPPNCKMQRRKHYIDDILESYQEDKHTNRTPEQY</sequence>
<dbReference type="EMBL" id="HAEF01006657">
    <property type="protein sequence ID" value="SBR44039.1"/>
    <property type="molecule type" value="Transcribed_RNA"/>
</dbReference>
<name>A0A1A8LJH2_9TELE</name>
<feature type="signal peptide" evidence="1">
    <location>
        <begin position="1"/>
        <end position="20"/>
    </location>
</feature>
<proteinExistence type="predicted"/>